<keyword evidence="6" id="KW-0808">Transferase</keyword>
<feature type="domain" description="HPt" evidence="15">
    <location>
        <begin position="1"/>
        <end position="105"/>
    </location>
</feature>
<dbReference type="InterPro" id="IPR036641">
    <property type="entry name" value="HPT_dom_sf"/>
</dbReference>
<evidence type="ECO:0000259" key="13">
    <source>
        <dbReference type="PROSITE" id="PS50109"/>
    </source>
</evidence>
<evidence type="ECO:0000256" key="4">
    <source>
        <dbReference type="ARBA" id="ARBA00022500"/>
    </source>
</evidence>
<evidence type="ECO:0000256" key="12">
    <source>
        <dbReference type="SAM" id="MobiDB-lite"/>
    </source>
</evidence>
<keyword evidence="4" id="KW-0145">Chemotaxis</keyword>
<dbReference type="EMBL" id="LAZR01005820">
    <property type="protein sequence ID" value="KKM96892.1"/>
    <property type="molecule type" value="Genomic_DNA"/>
</dbReference>
<dbReference type="InterPro" id="IPR002545">
    <property type="entry name" value="CheW-lke_dom"/>
</dbReference>
<protein>
    <recommendedName>
        <fullName evidence="3">Chemotaxis protein CheA</fullName>
        <ecNumber evidence="2">2.7.13.3</ecNumber>
    </recommendedName>
</protein>
<dbReference type="CDD" id="cd00088">
    <property type="entry name" value="HPT"/>
    <property type="match status" value="1"/>
</dbReference>
<feature type="domain" description="CheW-like" evidence="14">
    <location>
        <begin position="570"/>
        <end position="702"/>
    </location>
</feature>
<dbReference type="SUPFAM" id="SSF55874">
    <property type="entry name" value="ATPase domain of HSP90 chaperone/DNA topoisomerase II/histidine kinase"/>
    <property type="match status" value="1"/>
</dbReference>
<dbReference type="InterPro" id="IPR036061">
    <property type="entry name" value="CheW-like_dom_sf"/>
</dbReference>
<dbReference type="PANTHER" id="PTHR43395">
    <property type="entry name" value="SENSOR HISTIDINE KINASE CHEA"/>
    <property type="match status" value="1"/>
</dbReference>
<dbReference type="CDD" id="cd16916">
    <property type="entry name" value="HATPase_CheA-like"/>
    <property type="match status" value="1"/>
</dbReference>
<dbReference type="InterPro" id="IPR037257">
    <property type="entry name" value="T2SS_E_N_sf"/>
</dbReference>
<dbReference type="SMART" id="SM01231">
    <property type="entry name" value="H-kinase_dim"/>
    <property type="match status" value="1"/>
</dbReference>
<dbReference type="GO" id="GO:0006935">
    <property type="term" value="P:chemotaxis"/>
    <property type="evidence" value="ECO:0007669"/>
    <property type="project" value="UniProtKB-KW"/>
</dbReference>
<sequence length="710" mass="78775">MANPRDAHKETYREEAYELLSELEEALLHLEDSKNDMETISRVFRALHTIKGSGSMFGFDDIASFTHNIENFYELVRNGEREVTKGLIDLTLGAKDYIHTMLDASVSGEHYDESVGEGILSSLGDLMPGQEPSPGGEAGTGATGTVDEEEDYPRLESTYRINFKPDPELFQRGISPVYLIDELRAMGRHYVAAHVSQIPALKDLSPETCYITWDIILTTTDDINSIRDVFIFVEDDAEITIDVIGEEGMFTKDTDYKKLGDILIERGSLTKDELEGVMSHHKKLGEILVDEGLVENSEVETALCEQQHVKDVKRERHAQDVVSTIRVASEKLDRLVNLVGELVTVQARLSQTSLDRRDPELTSIAEEVERLASELHDNTMSIRMVPIGTTFTKFKRLVRDLSGELGRDVVLTTTGGETELDKTVIERLNDPLVHIIRNSIDHGIESPDVRENVGKSKAGTISLKASHSGADVLIEISDDGAGLDEQAIRSRAIEKGIITADMELTRHELINLIFSPGFSTAKRVTDVSGRGVGMDVVRRSIDMLRGVVEVDSRKGSGTTISLRIPLTLAIIEGLLVKLGPGFFVLPLSSIDECVEITAKEIKEAHGRDLVNVRNEMVPYIRLRERFRINGNRPEREQVVIAMVNDLRVGFAVDNVIGEHQTVIKSLSRVYKNVRGVSGATILGDGTVALILDMPRLIEDAETDEKDLVKK</sequence>
<evidence type="ECO:0000256" key="8">
    <source>
        <dbReference type="ARBA" id="ARBA00022777"/>
    </source>
</evidence>
<dbReference type="SUPFAM" id="SSF50341">
    <property type="entry name" value="CheW-like"/>
    <property type="match status" value="1"/>
</dbReference>
<dbReference type="Pfam" id="PF02895">
    <property type="entry name" value="H-kinase_dim"/>
    <property type="match status" value="1"/>
</dbReference>
<dbReference type="SUPFAM" id="SSF47384">
    <property type="entry name" value="Homodimeric domain of signal transducing histidine kinase"/>
    <property type="match status" value="1"/>
</dbReference>
<keyword evidence="11" id="KW-0175">Coiled coil</keyword>
<evidence type="ECO:0000256" key="6">
    <source>
        <dbReference type="ARBA" id="ARBA00022679"/>
    </source>
</evidence>
<gene>
    <name evidence="16" type="ORF">LCGC14_1173520</name>
</gene>
<evidence type="ECO:0000259" key="14">
    <source>
        <dbReference type="PROSITE" id="PS50851"/>
    </source>
</evidence>
<dbReference type="InterPro" id="IPR051315">
    <property type="entry name" value="Bact_Chemotaxis_CheA"/>
</dbReference>
<dbReference type="PROSITE" id="PS50109">
    <property type="entry name" value="HIS_KIN"/>
    <property type="match status" value="1"/>
</dbReference>
<dbReference type="InterPro" id="IPR036890">
    <property type="entry name" value="HATPase_C_sf"/>
</dbReference>
<dbReference type="Gene3D" id="2.30.30.40">
    <property type="entry name" value="SH3 Domains"/>
    <property type="match status" value="1"/>
</dbReference>
<feature type="coiled-coil region" evidence="11">
    <location>
        <begin position="13"/>
        <end position="40"/>
    </location>
</feature>
<name>A0A0F9PUN1_9ZZZZ</name>
<feature type="region of interest" description="Disordered" evidence="12">
    <location>
        <begin position="126"/>
        <end position="151"/>
    </location>
</feature>
<evidence type="ECO:0000256" key="3">
    <source>
        <dbReference type="ARBA" id="ARBA00021495"/>
    </source>
</evidence>
<dbReference type="InterPro" id="IPR005467">
    <property type="entry name" value="His_kinase_dom"/>
</dbReference>
<dbReference type="InterPro" id="IPR004358">
    <property type="entry name" value="Sig_transdc_His_kin-like_C"/>
</dbReference>
<dbReference type="FunFam" id="2.30.30.40:FF:000048">
    <property type="entry name" value="Chemotaxis protein CheA, putative"/>
    <property type="match status" value="1"/>
</dbReference>
<organism evidence="16">
    <name type="scientific">marine sediment metagenome</name>
    <dbReference type="NCBI Taxonomy" id="412755"/>
    <lineage>
        <taxon>unclassified sequences</taxon>
        <taxon>metagenomes</taxon>
        <taxon>ecological metagenomes</taxon>
    </lineage>
</organism>
<proteinExistence type="predicted"/>
<dbReference type="InterPro" id="IPR004105">
    <property type="entry name" value="CheA-like_dim"/>
</dbReference>
<dbReference type="GO" id="GO:0000155">
    <property type="term" value="F:phosphorelay sensor kinase activity"/>
    <property type="evidence" value="ECO:0007669"/>
    <property type="project" value="InterPro"/>
</dbReference>
<dbReference type="InterPro" id="IPR008207">
    <property type="entry name" value="Sig_transdc_His_kin_Hpt_dom"/>
</dbReference>
<dbReference type="GO" id="GO:0005524">
    <property type="term" value="F:ATP binding"/>
    <property type="evidence" value="ECO:0007669"/>
    <property type="project" value="UniProtKB-KW"/>
</dbReference>
<reference evidence="16" key="1">
    <citation type="journal article" date="2015" name="Nature">
        <title>Complex archaea that bridge the gap between prokaryotes and eukaryotes.</title>
        <authorList>
            <person name="Spang A."/>
            <person name="Saw J.H."/>
            <person name="Jorgensen S.L."/>
            <person name="Zaremba-Niedzwiedzka K."/>
            <person name="Martijn J."/>
            <person name="Lind A.E."/>
            <person name="van Eijk R."/>
            <person name="Schleper C."/>
            <person name="Guy L."/>
            <person name="Ettema T.J."/>
        </authorList>
    </citation>
    <scope>NUCLEOTIDE SEQUENCE</scope>
</reference>
<evidence type="ECO:0000256" key="7">
    <source>
        <dbReference type="ARBA" id="ARBA00022741"/>
    </source>
</evidence>
<dbReference type="InterPro" id="IPR003594">
    <property type="entry name" value="HATPase_dom"/>
</dbReference>
<evidence type="ECO:0000256" key="11">
    <source>
        <dbReference type="SAM" id="Coils"/>
    </source>
</evidence>
<dbReference type="PRINTS" id="PR00344">
    <property type="entry name" value="BCTRLSENSOR"/>
</dbReference>
<dbReference type="AlphaFoldDB" id="A0A0F9PUN1"/>
<accession>A0A0F9PUN1</accession>
<dbReference type="SMART" id="SM00260">
    <property type="entry name" value="CheW"/>
    <property type="match status" value="1"/>
</dbReference>
<comment type="caution">
    <text evidence="16">The sequence shown here is derived from an EMBL/GenBank/DDBJ whole genome shotgun (WGS) entry which is preliminary data.</text>
</comment>
<evidence type="ECO:0000259" key="15">
    <source>
        <dbReference type="PROSITE" id="PS50894"/>
    </source>
</evidence>
<dbReference type="Gene3D" id="1.10.287.560">
    <property type="entry name" value="Histidine kinase CheA-like, homodimeric domain"/>
    <property type="match status" value="1"/>
</dbReference>
<keyword evidence="9" id="KW-0067">ATP-binding</keyword>
<dbReference type="Pfam" id="PF01627">
    <property type="entry name" value="Hpt"/>
    <property type="match status" value="1"/>
</dbReference>
<evidence type="ECO:0000256" key="5">
    <source>
        <dbReference type="ARBA" id="ARBA00022553"/>
    </source>
</evidence>
<keyword evidence="8" id="KW-0418">Kinase</keyword>
<dbReference type="Pfam" id="PF02518">
    <property type="entry name" value="HATPase_c"/>
    <property type="match status" value="1"/>
</dbReference>
<evidence type="ECO:0000256" key="10">
    <source>
        <dbReference type="ARBA" id="ARBA00023012"/>
    </source>
</evidence>
<dbReference type="CDD" id="cd00731">
    <property type="entry name" value="CheA_reg"/>
    <property type="match status" value="1"/>
</dbReference>
<evidence type="ECO:0000313" key="16">
    <source>
        <dbReference type="EMBL" id="KKM96892.1"/>
    </source>
</evidence>
<dbReference type="GO" id="GO:0005737">
    <property type="term" value="C:cytoplasm"/>
    <property type="evidence" value="ECO:0007669"/>
    <property type="project" value="InterPro"/>
</dbReference>
<dbReference type="PANTHER" id="PTHR43395:SF10">
    <property type="entry name" value="CHEMOTAXIS PROTEIN CHEA"/>
    <property type="match status" value="1"/>
</dbReference>
<dbReference type="Gene3D" id="3.30.565.10">
    <property type="entry name" value="Histidine kinase-like ATPase, C-terminal domain"/>
    <property type="match status" value="1"/>
</dbReference>
<dbReference type="InterPro" id="IPR036097">
    <property type="entry name" value="HisK_dim/P_sf"/>
</dbReference>
<keyword evidence="10" id="KW-0902">Two-component regulatory system</keyword>
<feature type="domain" description="Histidine kinase" evidence="13">
    <location>
        <begin position="326"/>
        <end position="568"/>
    </location>
</feature>
<keyword evidence="5" id="KW-0597">Phosphoprotein</keyword>
<dbReference type="PROSITE" id="PS50894">
    <property type="entry name" value="HPT"/>
    <property type="match status" value="1"/>
</dbReference>
<dbReference type="Gene3D" id="1.20.120.160">
    <property type="entry name" value="HPT domain"/>
    <property type="match status" value="1"/>
</dbReference>
<dbReference type="InterPro" id="IPR037006">
    <property type="entry name" value="CheA-like_homodim_sf"/>
</dbReference>
<evidence type="ECO:0000256" key="2">
    <source>
        <dbReference type="ARBA" id="ARBA00012438"/>
    </source>
</evidence>
<dbReference type="SMART" id="SM00387">
    <property type="entry name" value="HATPase_c"/>
    <property type="match status" value="1"/>
</dbReference>
<dbReference type="PROSITE" id="PS50851">
    <property type="entry name" value="CHEW"/>
    <property type="match status" value="1"/>
</dbReference>
<dbReference type="EC" id="2.7.13.3" evidence="2"/>
<evidence type="ECO:0000256" key="1">
    <source>
        <dbReference type="ARBA" id="ARBA00000085"/>
    </source>
</evidence>
<keyword evidence="7" id="KW-0547">Nucleotide-binding</keyword>
<evidence type="ECO:0000256" key="9">
    <source>
        <dbReference type="ARBA" id="ARBA00022840"/>
    </source>
</evidence>
<dbReference type="FunFam" id="3.30.565.10:FF:000016">
    <property type="entry name" value="Chemotaxis protein CheA, putative"/>
    <property type="match status" value="1"/>
</dbReference>
<dbReference type="SUPFAM" id="SSF47226">
    <property type="entry name" value="Histidine-containing phosphotransfer domain, HPT domain"/>
    <property type="match status" value="1"/>
</dbReference>
<dbReference type="Pfam" id="PF01584">
    <property type="entry name" value="CheW"/>
    <property type="match status" value="1"/>
</dbReference>
<dbReference type="SUPFAM" id="SSF160246">
    <property type="entry name" value="EspE N-terminal domain-like"/>
    <property type="match status" value="1"/>
</dbReference>
<dbReference type="SMART" id="SM00073">
    <property type="entry name" value="HPT"/>
    <property type="match status" value="1"/>
</dbReference>
<comment type="catalytic activity">
    <reaction evidence="1">
        <text>ATP + protein L-histidine = ADP + protein N-phospho-L-histidine.</text>
        <dbReference type="EC" id="2.7.13.3"/>
    </reaction>
</comment>